<dbReference type="InterPro" id="IPR047216">
    <property type="entry name" value="Endonuclease_DUF559_bact"/>
</dbReference>
<dbReference type="STRING" id="1144750.SAMN05443431_103168"/>
<evidence type="ECO:0000313" key="3">
    <source>
        <dbReference type="Proteomes" id="UP000199559"/>
    </source>
</evidence>
<dbReference type="Proteomes" id="UP000199559">
    <property type="component" value="Unassembled WGS sequence"/>
</dbReference>
<keyword evidence="2" id="KW-0378">Hydrolase</keyword>
<dbReference type="EMBL" id="FORM01000003">
    <property type="protein sequence ID" value="SFI96530.1"/>
    <property type="molecule type" value="Genomic_DNA"/>
</dbReference>
<keyword evidence="2" id="KW-0540">Nuclease</keyword>
<dbReference type="Pfam" id="PF04480">
    <property type="entry name" value="DUF559"/>
    <property type="match status" value="1"/>
</dbReference>
<protein>
    <submittedName>
        <fullName evidence="2">Very-short-patch-repair endonuclease</fullName>
    </submittedName>
</protein>
<keyword evidence="2" id="KW-0255">Endonuclease</keyword>
<dbReference type="AlphaFoldDB" id="A0A1I3MIF1"/>
<dbReference type="InterPro" id="IPR011335">
    <property type="entry name" value="Restrct_endonuc-II-like"/>
</dbReference>
<evidence type="ECO:0000259" key="1">
    <source>
        <dbReference type="Pfam" id="PF04480"/>
    </source>
</evidence>
<sequence>MLFKKHGFGRVKHKSNQTQVNHKPLKIYFHNFSYSIDVKMKPIHNRNYLEDKRKALRKDLTSAEATLWNHLKQKQLEGRKFRRQHSILNYIVDFYCPKEKLIIELDGGYHLRFEQQLKDYERDEVLNNLGFTIFRIENKFIFEDLDYVLNGIKACFK</sequence>
<dbReference type="PANTHER" id="PTHR38590:SF1">
    <property type="entry name" value="BLL0828 PROTEIN"/>
    <property type="match status" value="1"/>
</dbReference>
<proteinExistence type="predicted"/>
<organism evidence="2 3">
    <name type="scientific">Olleya namhaensis</name>
    <dbReference type="NCBI Taxonomy" id="1144750"/>
    <lineage>
        <taxon>Bacteria</taxon>
        <taxon>Pseudomonadati</taxon>
        <taxon>Bacteroidota</taxon>
        <taxon>Flavobacteriia</taxon>
        <taxon>Flavobacteriales</taxon>
        <taxon>Flavobacteriaceae</taxon>
    </lineage>
</organism>
<dbReference type="GO" id="GO:0004519">
    <property type="term" value="F:endonuclease activity"/>
    <property type="evidence" value="ECO:0007669"/>
    <property type="project" value="UniProtKB-KW"/>
</dbReference>
<feature type="domain" description="DUF559" evidence="1">
    <location>
        <begin position="50"/>
        <end position="154"/>
    </location>
</feature>
<dbReference type="CDD" id="cd01038">
    <property type="entry name" value="Endonuclease_DUF559"/>
    <property type="match status" value="1"/>
</dbReference>
<gene>
    <name evidence="2" type="ORF">SAMN05443431_103168</name>
</gene>
<reference evidence="3" key="1">
    <citation type="submission" date="2016-10" db="EMBL/GenBank/DDBJ databases">
        <authorList>
            <person name="Varghese N."/>
            <person name="Submissions S."/>
        </authorList>
    </citation>
    <scope>NUCLEOTIDE SEQUENCE [LARGE SCALE GENOMIC DNA]</scope>
    <source>
        <strain evidence="3">DSM 28881</strain>
    </source>
</reference>
<dbReference type="Gene3D" id="3.40.960.10">
    <property type="entry name" value="VSR Endonuclease"/>
    <property type="match status" value="1"/>
</dbReference>
<keyword evidence="3" id="KW-1185">Reference proteome</keyword>
<name>A0A1I3MIF1_9FLAO</name>
<dbReference type="PANTHER" id="PTHR38590">
    <property type="entry name" value="BLL0828 PROTEIN"/>
    <property type="match status" value="1"/>
</dbReference>
<accession>A0A1I3MIF1</accession>
<dbReference type="InterPro" id="IPR007569">
    <property type="entry name" value="DUF559"/>
</dbReference>
<evidence type="ECO:0000313" key="2">
    <source>
        <dbReference type="EMBL" id="SFI96530.1"/>
    </source>
</evidence>
<dbReference type="SUPFAM" id="SSF52980">
    <property type="entry name" value="Restriction endonuclease-like"/>
    <property type="match status" value="1"/>
</dbReference>